<reference evidence="2 3" key="1">
    <citation type="submission" date="2019-09" db="EMBL/GenBank/DDBJ databases">
        <title>YIM 132548 draft genome.</title>
        <authorList>
            <person name="Jiang L."/>
        </authorList>
    </citation>
    <scope>NUCLEOTIDE SEQUENCE [LARGE SCALE GENOMIC DNA]</scope>
    <source>
        <strain evidence="2 3">YIM 132548</strain>
    </source>
</reference>
<dbReference type="AlphaFoldDB" id="A0A6N6MUT9"/>
<comment type="caution">
    <text evidence="2">The sequence shown here is derived from an EMBL/GenBank/DDBJ whole genome shotgun (WGS) entry which is preliminary data.</text>
</comment>
<evidence type="ECO:0000256" key="1">
    <source>
        <dbReference type="SAM" id="Phobius"/>
    </source>
</evidence>
<sequence>MWYFYGFVLLAGIANAIQPGMNGALAKNLPQPLVAGLVVGAGTVLSILTVGLISGRLSLPSYEQATQIPWWAWFGGVLGGGIVITQLLIARQIGAAPFLGVLVTAGVATSIALDHFGWVGFEQHPATLWRILGGLLMIVGVAVVAMT</sequence>
<name>A0A6N6MUT9_9HYPH</name>
<accession>A0A6N6MUT9</accession>
<keyword evidence="1" id="KW-0472">Membrane</keyword>
<feature type="transmembrane region" description="Helical" evidence="1">
    <location>
        <begin position="95"/>
        <end position="116"/>
    </location>
</feature>
<keyword evidence="1" id="KW-1133">Transmembrane helix</keyword>
<dbReference type="InterPro" id="IPR006750">
    <property type="entry name" value="YdcZ"/>
</dbReference>
<protein>
    <submittedName>
        <fullName evidence="2">DMT family transporter</fullName>
    </submittedName>
</protein>
<keyword evidence="1" id="KW-0812">Transmembrane</keyword>
<evidence type="ECO:0000313" key="3">
    <source>
        <dbReference type="Proteomes" id="UP000441523"/>
    </source>
</evidence>
<organism evidence="2 3">
    <name type="scientific">Methylobacterium planeticum</name>
    <dbReference type="NCBI Taxonomy" id="2615211"/>
    <lineage>
        <taxon>Bacteria</taxon>
        <taxon>Pseudomonadati</taxon>
        <taxon>Pseudomonadota</taxon>
        <taxon>Alphaproteobacteria</taxon>
        <taxon>Hyphomicrobiales</taxon>
        <taxon>Methylobacteriaceae</taxon>
        <taxon>Methylobacterium</taxon>
    </lineage>
</organism>
<feature type="transmembrane region" description="Helical" evidence="1">
    <location>
        <begin position="70"/>
        <end position="89"/>
    </location>
</feature>
<dbReference type="RefSeq" id="WP_150964507.1">
    <property type="nucleotide sequence ID" value="NZ_VZZJ01000012.1"/>
</dbReference>
<feature type="transmembrane region" description="Helical" evidence="1">
    <location>
        <begin position="128"/>
        <end position="146"/>
    </location>
</feature>
<proteinExistence type="predicted"/>
<dbReference type="Pfam" id="PF04657">
    <property type="entry name" value="DMT_YdcZ"/>
    <property type="match status" value="1"/>
</dbReference>
<dbReference type="PANTHER" id="PTHR34821">
    <property type="entry name" value="INNER MEMBRANE PROTEIN YDCZ"/>
    <property type="match status" value="1"/>
</dbReference>
<dbReference type="GO" id="GO:0005886">
    <property type="term" value="C:plasma membrane"/>
    <property type="evidence" value="ECO:0007669"/>
    <property type="project" value="TreeGrafter"/>
</dbReference>
<dbReference type="EMBL" id="VZZJ01000012">
    <property type="protein sequence ID" value="KAB1072617.1"/>
    <property type="molecule type" value="Genomic_DNA"/>
</dbReference>
<dbReference type="PANTHER" id="PTHR34821:SF2">
    <property type="entry name" value="INNER MEMBRANE PROTEIN YDCZ"/>
    <property type="match status" value="1"/>
</dbReference>
<keyword evidence="3" id="KW-1185">Reference proteome</keyword>
<feature type="transmembrane region" description="Helical" evidence="1">
    <location>
        <begin position="32"/>
        <end position="58"/>
    </location>
</feature>
<dbReference type="Proteomes" id="UP000441523">
    <property type="component" value="Unassembled WGS sequence"/>
</dbReference>
<evidence type="ECO:0000313" key="2">
    <source>
        <dbReference type="EMBL" id="KAB1072617.1"/>
    </source>
</evidence>
<gene>
    <name evidence="2" type="ORF">F6X51_15120</name>
</gene>